<dbReference type="Proteomes" id="UP001212803">
    <property type="component" value="Chromosome"/>
</dbReference>
<dbReference type="EMBL" id="CP115149">
    <property type="protein sequence ID" value="WBL37243.1"/>
    <property type="molecule type" value="Genomic_DNA"/>
</dbReference>
<organism evidence="2 3">
    <name type="scientific">Tepidiforma flava</name>
    <dbReference type="NCBI Taxonomy" id="3004094"/>
    <lineage>
        <taxon>Bacteria</taxon>
        <taxon>Bacillati</taxon>
        <taxon>Chloroflexota</taxon>
        <taxon>Tepidiformia</taxon>
        <taxon>Tepidiformales</taxon>
        <taxon>Tepidiformaceae</taxon>
        <taxon>Tepidiforma</taxon>
    </lineage>
</organism>
<proteinExistence type="predicted"/>
<keyword evidence="1" id="KW-0175">Coiled coil</keyword>
<sequence length="123" mass="12981">MTTMDPEELQAQDALLELEELRAQLAERDEALAAAREAHARAIARLREALAAAEPALDPALLSGDTVEALEASYAAAKETLARIREAVRREAAAAVPAGVALRQQGRGAMSAIEKIRAGLAGR</sequence>
<reference evidence="2 3" key="1">
    <citation type="journal article" date="2023" name="ISME J.">
        <title>Thermophilic Dehalococcoidia with unusual traits shed light on an unexpected past.</title>
        <authorList>
            <person name="Palmer M."/>
            <person name="Covington J.K."/>
            <person name="Zhou E.M."/>
            <person name="Thomas S.C."/>
            <person name="Habib N."/>
            <person name="Seymour C.O."/>
            <person name="Lai D."/>
            <person name="Johnston J."/>
            <person name="Hashimi A."/>
            <person name="Jiao J.Y."/>
            <person name="Muok A.R."/>
            <person name="Liu L."/>
            <person name="Xian W.D."/>
            <person name="Zhi X.Y."/>
            <person name="Li M.M."/>
            <person name="Silva L.P."/>
            <person name="Bowen B.P."/>
            <person name="Louie K."/>
            <person name="Briegel A."/>
            <person name="Pett-Ridge J."/>
            <person name="Weber P.K."/>
            <person name="Tocheva E.I."/>
            <person name="Woyke T."/>
            <person name="Northen T.R."/>
            <person name="Mayali X."/>
            <person name="Li W.J."/>
            <person name="Hedlund B.P."/>
        </authorList>
    </citation>
    <scope>NUCLEOTIDE SEQUENCE [LARGE SCALE GENOMIC DNA]</scope>
    <source>
        <strain evidence="2 3">YIM 72310</strain>
    </source>
</reference>
<gene>
    <name evidence="2" type="ORF">O0235_06650</name>
</gene>
<name>A0ABY7MBI0_9CHLR</name>
<protein>
    <submittedName>
        <fullName evidence="2">Uncharacterized protein</fullName>
    </submittedName>
</protein>
<evidence type="ECO:0000313" key="3">
    <source>
        <dbReference type="Proteomes" id="UP001212803"/>
    </source>
</evidence>
<evidence type="ECO:0000313" key="2">
    <source>
        <dbReference type="EMBL" id="WBL37243.1"/>
    </source>
</evidence>
<dbReference type="RefSeq" id="WP_270057756.1">
    <property type="nucleotide sequence ID" value="NZ_CP115149.1"/>
</dbReference>
<feature type="coiled-coil region" evidence="1">
    <location>
        <begin position="4"/>
        <end position="38"/>
    </location>
</feature>
<accession>A0ABY7MBI0</accession>
<evidence type="ECO:0000256" key="1">
    <source>
        <dbReference type="SAM" id="Coils"/>
    </source>
</evidence>
<keyword evidence="3" id="KW-1185">Reference proteome</keyword>